<dbReference type="RefSeq" id="WP_123932586.1">
    <property type="nucleotide sequence ID" value="NZ_JBPSDP010000020.1"/>
</dbReference>
<dbReference type="NCBIfam" id="TIGR04222">
    <property type="entry name" value="near_uncomplex"/>
    <property type="match status" value="1"/>
</dbReference>
<dbReference type="Proteomes" id="UP000267536">
    <property type="component" value="Unassembled WGS sequence"/>
</dbReference>
<evidence type="ECO:0000313" key="3">
    <source>
        <dbReference type="EMBL" id="RPA57089.1"/>
    </source>
</evidence>
<evidence type="ECO:0000313" key="4">
    <source>
        <dbReference type="Proteomes" id="UP000267536"/>
    </source>
</evidence>
<feature type="region of interest" description="Disordered" evidence="1">
    <location>
        <begin position="251"/>
        <end position="277"/>
    </location>
</feature>
<feature type="transmembrane region" description="Helical" evidence="2">
    <location>
        <begin position="163"/>
        <end position="182"/>
    </location>
</feature>
<feature type="transmembrane region" description="Helical" evidence="2">
    <location>
        <begin position="136"/>
        <end position="157"/>
    </location>
</feature>
<organism evidence="3 4">
    <name type="scientific">Gordonia oryzae</name>
    <dbReference type="NCBI Taxonomy" id="2487349"/>
    <lineage>
        <taxon>Bacteria</taxon>
        <taxon>Bacillati</taxon>
        <taxon>Actinomycetota</taxon>
        <taxon>Actinomycetes</taxon>
        <taxon>Mycobacteriales</taxon>
        <taxon>Gordoniaceae</taxon>
        <taxon>Gordonia</taxon>
    </lineage>
</organism>
<gene>
    <name evidence="3" type="ORF">EF294_19665</name>
</gene>
<evidence type="ECO:0000256" key="2">
    <source>
        <dbReference type="SAM" id="Phobius"/>
    </source>
</evidence>
<dbReference type="EMBL" id="RKMH01000019">
    <property type="protein sequence ID" value="RPA57089.1"/>
    <property type="molecule type" value="Genomic_DNA"/>
</dbReference>
<dbReference type="OrthoDB" id="4475641at2"/>
<reference evidence="3 4" key="1">
    <citation type="submission" date="2018-11" db="EMBL/GenBank/DDBJ databases">
        <title>Draft genome sequence of Gordonia sp. RS15-1S isolated from rice stems.</title>
        <authorList>
            <person name="Muangham S."/>
        </authorList>
    </citation>
    <scope>NUCLEOTIDE SEQUENCE [LARGE SCALE GENOMIC DNA]</scope>
    <source>
        <strain evidence="3 4">RS15-1S</strain>
    </source>
</reference>
<keyword evidence="2" id="KW-0472">Membrane</keyword>
<protein>
    <submittedName>
        <fullName evidence="3">TIGR04222 domain-containing membrane protein</fullName>
    </submittedName>
</protein>
<sequence length="326" mass="33706">MNGTDTWGIPSTTFLTLYAVVSVAALAVVIVRRGPARQRVDDLPDLTPTQIGALVSAENAVLAAVAQLRAAGYITSNGRVTHRLKAAPAQNDRLVRAVGDRYARRGTGALRDVSAPLRQVHSELTEAGLRHARRRAVGVAVLIPVLALGVARIVAGLAHRKPVGYLVVIVICLAAVCIWCAVHPRERTGRGDSVLTELRRRHRLLAPQYRPALATLGTHHAAVAAALYGIEALTLLDPRLAADPLLRPPTTAPEPVIATPTTPVMQKGRSRRATSSSGASWFGSAFYGGSDGGSHHGGSSHSCGGGWSGCSSGGSSCGGGGGGCGG</sequence>
<dbReference type="InterPro" id="IPR026467">
    <property type="entry name" value="Ser/Gly_Cys_C_dom"/>
</dbReference>
<keyword evidence="4" id="KW-1185">Reference proteome</keyword>
<accession>A0A3N4G2B6</accession>
<name>A0A3N4G2B6_9ACTN</name>
<keyword evidence="2" id="KW-0812">Transmembrane</keyword>
<evidence type="ECO:0000256" key="1">
    <source>
        <dbReference type="SAM" id="MobiDB-lite"/>
    </source>
</evidence>
<dbReference type="AlphaFoldDB" id="A0A3N4G2B6"/>
<feature type="transmembrane region" description="Helical" evidence="2">
    <location>
        <begin position="12"/>
        <end position="31"/>
    </location>
</feature>
<keyword evidence="2" id="KW-1133">Transmembrane helix</keyword>
<comment type="caution">
    <text evidence="3">The sequence shown here is derived from an EMBL/GenBank/DDBJ whole genome shotgun (WGS) entry which is preliminary data.</text>
</comment>
<proteinExistence type="predicted"/>